<feature type="compositionally biased region" description="Polar residues" evidence="2">
    <location>
        <begin position="1413"/>
        <end position="1424"/>
    </location>
</feature>
<name>A0A6G1G0W6_9PEZI</name>
<feature type="compositionally biased region" description="Low complexity" evidence="2">
    <location>
        <begin position="854"/>
        <end position="867"/>
    </location>
</feature>
<feature type="region of interest" description="Disordered" evidence="2">
    <location>
        <begin position="2191"/>
        <end position="2212"/>
    </location>
</feature>
<dbReference type="GeneID" id="54418723"/>
<reference evidence="8" key="2">
    <citation type="submission" date="2020-04" db="EMBL/GenBank/DDBJ databases">
        <authorList>
            <consortium name="NCBI Genome Project"/>
        </authorList>
    </citation>
    <scope>NUCLEOTIDE SEQUENCE</scope>
    <source>
        <strain evidence="8">CBS 781.70</strain>
    </source>
</reference>
<feature type="region of interest" description="Disordered" evidence="2">
    <location>
        <begin position="373"/>
        <end position="565"/>
    </location>
</feature>
<evidence type="ECO:0008006" key="9">
    <source>
        <dbReference type="Google" id="ProtNLM"/>
    </source>
</evidence>
<feature type="compositionally biased region" description="Basic and acidic residues" evidence="2">
    <location>
        <begin position="390"/>
        <end position="405"/>
    </location>
</feature>
<feature type="compositionally biased region" description="Basic residues" evidence="2">
    <location>
        <begin position="181"/>
        <end position="193"/>
    </location>
</feature>
<feature type="compositionally biased region" description="Basic and acidic residues" evidence="2">
    <location>
        <begin position="1513"/>
        <end position="1528"/>
    </location>
</feature>
<feature type="compositionally biased region" description="Basic and acidic residues" evidence="2">
    <location>
        <begin position="461"/>
        <end position="479"/>
    </location>
</feature>
<dbReference type="Proteomes" id="UP000504638">
    <property type="component" value="Unplaced"/>
</dbReference>
<keyword evidence="7" id="KW-1185">Reference proteome</keyword>
<feature type="compositionally biased region" description="Basic residues" evidence="2">
    <location>
        <begin position="823"/>
        <end position="841"/>
    </location>
</feature>
<reference evidence="6 8" key="1">
    <citation type="submission" date="2020-01" db="EMBL/GenBank/DDBJ databases">
        <authorList>
            <consortium name="DOE Joint Genome Institute"/>
            <person name="Haridas S."/>
            <person name="Albert R."/>
            <person name="Binder M."/>
            <person name="Bloem J."/>
            <person name="Labutti K."/>
            <person name="Salamov A."/>
            <person name="Andreopoulos B."/>
            <person name="Baker S.E."/>
            <person name="Barry K."/>
            <person name="Bills G."/>
            <person name="Bluhm B.H."/>
            <person name="Cannon C."/>
            <person name="Castanera R."/>
            <person name="Culley D.E."/>
            <person name="Daum C."/>
            <person name="Ezra D."/>
            <person name="Gonzalez J.B."/>
            <person name="Henrissat B."/>
            <person name="Kuo A."/>
            <person name="Liang C."/>
            <person name="Lipzen A."/>
            <person name="Lutzoni F."/>
            <person name="Magnuson J."/>
            <person name="Mondo S."/>
            <person name="Nolan M."/>
            <person name="Ohm R."/>
            <person name="Pangilinan J."/>
            <person name="Park H.-J."/>
            <person name="Ramirez L."/>
            <person name="Alfaro M."/>
            <person name="Sun H."/>
            <person name="Tritt A."/>
            <person name="Yoshinaga Y."/>
            <person name="Zwiers L.-H."/>
            <person name="Turgeon B.G."/>
            <person name="Goodwin S.B."/>
            <person name="Spatafora J.W."/>
            <person name="Crous P.W."/>
            <person name="Grigoriev I.V."/>
        </authorList>
    </citation>
    <scope>NUCLEOTIDE SEQUENCE</scope>
    <source>
        <strain evidence="6 8">CBS 781.70</strain>
    </source>
</reference>
<feature type="compositionally biased region" description="Polar residues" evidence="2">
    <location>
        <begin position="645"/>
        <end position="680"/>
    </location>
</feature>
<feature type="compositionally biased region" description="Polar residues" evidence="2">
    <location>
        <begin position="699"/>
        <end position="717"/>
    </location>
</feature>
<feature type="region of interest" description="Disordered" evidence="2">
    <location>
        <begin position="1943"/>
        <end position="1971"/>
    </location>
</feature>
<evidence type="ECO:0000256" key="2">
    <source>
        <dbReference type="SAM" id="MobiDB-lite"/>
    </source>
</evidence>
<dbReference type="Pfam" id="PF24345">
    <property type="entry name" value="PH_24"/>
    <property type="match status" value="1"/>
</dbReference>
<feature type="region of interest" description="Disordered" evidence="2">
    <location>
        <begin position="1884"/>
        <end position="1904"/>
    </location>
</feature>
<gene>
    <name evidence="6 8" type="ORF">P152DRAFT_450165</name>
</gene>
<evidence type="ECO:0000259" key="3">
    <source>
        <dbReference type="Pfam" id="PF24340"/>
    </source>
</evidence>
<evidence type="ECO:0000259" key="5">
    <source>
        <dbReference type="Pfam" id="PF24345"/>
    </source>
</evidence>
<feature type="compositionally biased region" description="Polar residues" evidence="2">
    <location>
        <begin position="1437"/>
        <end position="1457"/>
    </location>
</feature>
<sequence>MAGGRPDNLTKPAAKTVQEKIQQWQERNGAAAVQEEAAAAERKSHRRTKTESSATNESYSTPSPGAIAQFATVETERSGTLARSSDAKKTAPKDALAEWEALKTTYSGRSRVTASVPPPSTNLDYDDKASATIPNLPTAVSTPTKRPRRKRSKTESDARSSALPARPSIIPDPHIVERSPRHSTARKSGKGHTLRPDQLDAEIAAATTPKKRVISDGHWRKQDASPAVELRVPSPEKTPGLVRKQKPVEEEKPTGIPVIPGLLDMFDVGWEKGAWIRRQPPQPEPVANSADDSDNKGWEGGWTRPGLMHEIVEKQRRLAETRGAWIRSQNGEGILPGDSIQIKKQMMMETAQLKERMKQEEKELARLAAGMGVHVPYSGDQQPPVRLPRKKMEKEKENIAEKLDLHGGSPGDPKINQWISEQADVTVERAERRKKRDSERQSSTTDPDGPPSSGRQSSKPKYREPRRGSGDGKILHDEVQTETEIPNGARSWPRKASARPDPLMEDGIRVYSADRDEGRRRKTSRQHSGSHSIQAEEFTAISSRRKSGRPERDARAEPPPNYTVPALAGVAAGAIGSRISSWLHSTPDPFTDSPKSKPSRSRRSKSGPGPSQASTLDEETIVTETSISDDRRRQRRTSQDEATEVTATTYLTGTSQSRTEITESSYLTDITRDSASTTPPSLKRSGARHSRERPKSVVASESPSQDSRSSVDPTTLDLSEPSRGRPHSFGFGPFKRLFPSTGKRLSTIVSEDTKAREDPDSDSEAPNEVEMPAPKVKSIAETTIDDAASGPPKQLQLVPTLPTIPEPEPSTVSSQFTANSSTRSRHSTKSRPKSTSLKRRLTTTTDLMSVLSLPEQPTTTPQNAPQPLSIPSTTLPKKSSSIISARSLRSTTTTLTLPSLLATLRTDELKYLRELRTLVDGVIPVLLQCVLSKSDTALAAGLFARTTATDASNVDVTKPIVDMGVALERLKSVHRRCPVDDAADERRVLDWARAAERVYRLYIGCWKMGFRDVVVCLAAGDEKSTATKDGQSASAAWDEGMPRNADGYVVNEVGERVDVAFLLKRPLVRLKYLSKTLRQLAQACPSAEADDMAGRYAELVTAARARAADERARLEDEAAAGIDAGRARDPRSLAPVSGVSIDPSRCVAARDYFEMHLAHSSGQTVDCRVELLLRDEAVGSPLGAEGNSGDVLLCEIDETGRWLFFPPILKSRVSARLGDTKGEVLVMLRGMHSGGEEWHELMSLTAGDEQTAQDWVEMLGSSPMPPKLNRQQSFLDRQASYRKSKVDRRRNAPSGDDASSYFTGSVITESVVTGSTVTASTEYARPRTRSPSPGEVDVPIGETRQKTTTKWQRESPDPPRRSVSPVTPPSEFEEFGRKGKSPVSPLSRSPVDRNAGRSTSKCSSLPAAFKGLQPTSPVENTSPSGLRRTKATRYHRQSTASPPESRQATPERVTSTHHAAKRQNAAPPAPKHRSSEPTTAHTPRKLSKSAPKPGFSVWLPSSQVGDEEDEEMETPRARAPHDRPDMGRRMSSMPTTAMPTIPKLRKSSQQWTPRASRHQSYEDPSSAPAKLQKKAPEPVDEDLPPPPPPHRSSNILKHTIPPVELTPTNHGGRRRSSSPLKHEYQPSTASESDESLDTFSDESSILSSDSENDEDVGCNPGVLPIPLAAPEVLKSQQRESPPPSICSQQNTATLKPSDSASQGPYRSVPRQAGKSISSIASIFEWADVGSWAPLHPQECAIVISPGLIEAYDMKALHNSLNSDATDSTQPATRPLIALELTPLVPLRRGTAIDISIRSPPTSNSLLHPSSNILFRSRSPPDCEAMYHLINNARINNPTYLALQNARGPATAGGWAEAMERRNNARTDTPGTGLFGFGGSARTRSYRASTKRSRNPSISAATESSVGTMASINSALRRFSGNSKLFNLAKSSIGSRHAASLSDRSFSAEGGASGASTPPTPPGMSPHGLGAPVGLGIQDAKIRFYAAEGGGMGMGSPDQPVALRTGMEKRVVVTEKMRGERLLDVTLGEGCFERVARTGIAVSVWENVGVGGAVAATGGVAEKRVKVYMIQPYGIQLAYTIHLPMLDALGTLRVEPSVRNQNSIPNHRLCTGRRMSLIYGHAYDRPNNPGPFATVSPTLSLVGTHSSVSSGTGYFCGAFIAHSVFDYDRRQSFRTSRTSRLDNVPVALEIHAAAPTPSRSNPKPLAGRNQPIT</sequence>
<feature type="compositionally biased region" description="Acidic residues" evidence="2">
    <location>
        <begin position="1631"/>
        <end position="1640"/>
    </location>
</feature>
<keyword evidence="1" id="KW-0175">Coiled coil</keyword>
<feature type="region of interest" description="Disordered" evidence="2">
    <location>
        <begin position="1313"/>
        <end position="1711"/>
    </location>
</feature>
<evidence type="ECO:0000259" key="4">
    <source>
        <dbReference type="Pfam" id="PF24344"/>
    </source>
</evidence>
<feature type="region of interest" description="Disordered" evidence="2">
    <location>
        <begin position="786"/>
        <end position="876"/>
    </location>
</feature>
<feature type="compositionally biased region" description="Basic and acidic residues" evidence="2">
    <location>
        <begin position="213"/>
        <end position="223"/>
    </location>
</feature>
<feature type="compositionally biased region" description="Low complexity" evidence="2">
    <location>
        <begin position="1313"/>
        <end position="1322"/>
    </location>
</feature>
<feature type="compositionally biased region" description="Basic and acidic residues" evidence="2">
    <location>
        <begin position="506"/>
        <end position="519"/>
    </location>
</feature>
<evidence type="ECO:0000313" key="8">
    <source>
        <dbReference type="RefSeq" id="XP_033533080.1"/>
    </source>
</evidence>
<dbReference type="OrthoDB" id="5408934at2759"/>
<dbReference type="InterPro" id="IPR056222">
    <property type="entry name" value="PH_23"/>
</dbReference>
<feature type="compositionally biased region" description="Low complexity" evidence="2">
    <location>
        <begin position="442"/>
        <end position="454"/>
    </location>
</feature>
<proteinExistence type="predicted"/>
<feature type="region of interest" description="Disordered" evidence="2">
    <location>
        <begin position="278"/>
        <end position="306"/>
    </location>
</feature>
<feature type="domain" description="DBL homology" evidence="3">
    <location>
        <begin position="894"/>
        <end position="1106"/>
    </location>
</feature>
<feature type="region of interest" description="Disordered" evidence="2">
    <location>
        <begin position="1"/>
        <end position="258"/>
    </location>
</feature>
<dbReference type="RefSeq" id="XP_033533080.1">
    <property type="nucleotide sequence ID" value="XM_033678153.1"/>
</dbReference>
<feature type="compositionally biased region" description="Polar residues" evidence="2">
    <location>
        <begin position="104"/>
        <end position="113"/>
    </location>
</feature>
<feature type="compositionally biased region" description="Basic and acidic residues" evidence="2">
    <location>
        <begin position="85"/>
        <end position="96"/>
    </location>
</feature>
<organism evidence="6">
    <name type="scientific">Eremomyces bilateralis CBS 781.70</name>
    <dbReference type="NCBI Taxonomy" id="1392243"/>
    <lineage>
        <taxon>Eukaryota</taxon>
        <taxon>Fungi</taxon>
        <taxon>Dikarya</taxon>
        <taxon>Ascomycota</taxon>
        <taxon>Pezizomycotina</taxon>
        <taxon>Dothideomycetes</taxon>
        <taxon>Dothideomycetes incertae sedis</taxon>
        <taxon>Eremomycetales</taxon>
        <taxon>Eremomycetaceae</taxon>
        <taxon>Eremomyces</taxon>
    </lineage>
</organism>
<evidence type="ECO:0000313" key="7">
    <source>
        <dbReference type="Proteomes" id="UP000504638"/>
    </source>
</evidence>
<evidence type="ECO:0000313" key="6">
    <source>
        <dbReference type="EMBL" id="KAF1811449.1"/>
    </source>
</evidence>
<feature type="compositionally biased region" description="Polar residues" evidence="2">
    <location>
        <begin position="1894"/>
        <end position="1904"/>
    </location>
</feature>
<dbReference type="Pfam" id="PF24344">
    <property type="entry name" value="PH_23"/>
    <property type="match status" value="1"/>
</dbReference>
<reference evidence="8" key="3">
    <citation type="submission" date="2025-04" db="UniProtKB">
        <authorList>
            <consortium name="RefSeq"/>
        </authorList>
    </citation>
    <scope>IDENTIFICATION</scope>
    <source>
        <strain evidence="8">CBS 781.70</strain>
    </source>
</reference>
<feature type="region of interest" description="Disordered" evidence="2">
    <location>
        <begin position="581"/>
        <end position="774"/>
    </location>
</feature>
<dbReference type="InterPro" id="IPR056416">
    <property type="entry name" value="DH_2_fung"/>
</dbReference>
<protein>
    <recommendedName>
        <fullName evidence="9">DH domain-containing protein</fullName>
    </recommendedName>
</protein>
<evidence type="ECO:0000256" key="1">
    <source>
        <dbReference type="SAM" id="Coils"/>
    </source>
</evidence>
<feature type="compositionally biased region" description="Polar residues" evidence="2">
    <location>
        <begin position="51"/>
        <end position="63"/>
    </location>
</feature>
<accession>A0A6G1G0W6</accession>
<dbReference type="Pfam" id="PF24340">
    <property type="entry name" value="DH_2"/>
    <property type="match status" value="1"/>
</dbReference>
<dbReference type="InterPro" id="IPR056223">
    <property type="entry name" value="PH_24"/>
</dbReference>
<feature type="compositionally biased region" description="Basic and acidic residues" evidence="2">
    <location>
        <begin position="1351"/>
        <end position="1360"/>
    </location>
</feature>
<feature type="compositionally biased region" description="Basic and acidic residues" evidence="2">
    <location>
        <begin position="426"/>
        <end position="440"/>
    </location>
</feature>
<feature type="region of interest" description="Disordered" evidence="2">
    <location>
        <begin position="1280"/>
        <end position="1301"/>
    </location>
</feature>
<feature type="compositionally biased region" description="Polar residues" evidence="2">
    <location>
        <begin position="1674"/>
        <end position="1704"/>
    </location>
</feature>
<feature type="coiled-coil region" evidence="1">
    <location>
        <begin position="343"/>
        <end position="370"/>
    </location>
</feature>
<feature type="compositionally biased region" description="Basic residues" evidence="2">
    <location>
        <begin position="1427"/>
        <end position="1436"/>
    </location>
</feature>
<feature type="compositionally biased region" description="Polar residues" evidence="2">
    <location>
        <begin position="810"/>
        <end position="819"/>
    </location>
</feature>
<feature type="domain" description="PH" evidence="4">
    <location>
        <begin position="1121"/>
        <end position="1267"/>
    </location>
</feature>
<dbReference type="EMBL" id="ML975161">
    <property type="protein sequence ID" value="KAF1811449.1"/>
    <property type="molecule type" value="Genomic_DNA"/>
</dbReference>
<feature type="compositionally biased region" description="Low complexity" evidence="2">
    <location>
        <begin position="1946"/>
        <end position="1955"/>
    </location>
</feature>
<feature type="domain" description="PH" evidence="5">
    <location>
        <begin position="1710"/>
        <end position="1847"/>
    </location>
</feature>